<dbReference type="Pfam" id="PF03401">
    <property type="entry name" value="TctC"/>
    <property type="match status" value="1"/>
</dbReference>
<evidence type="ECO:0000256" key="1">
    <source>
        <dbReference type="ARBA" id="ARBA00006987"/>
    </source>
</evidence>
<comment type="similarity">
    <text evidence="1">Belongs to the UPF0065 (bug) family.</text>
</comment>
<dbReference type="Gene3D" id="3.40.190.150">
    <property type="entry name" value="Bordetella uptake gene, domain 1"/>
    <property type="match status" value="1"/>
</dbReference>
<dbReference type="Proteomes" id="UP000235994">
    <property type="component" value="Unassembled WGS sequence"/>
</dbReference>
<keyword evidence="4" id="KW-1185">Reference proteome</keyword>
<evidence type="ECO:0000256" key="2">
    <source>
        <dbReference type="SAM" id="SignalP"/>
    </source>
</evidence>
<evidence type="ECO:0000313" key="3">
    <source>
        <dbReference type="EMBL" id="PND33149.1"/>
    </source>
</evidence>
<protein>
    <submittedName>
        <fullName evidence="3">MFS transporter</fullName>
    </submittedName>
</protein>
<evidence type="ECO:0000313" key="4">
    <source>
        <dbReference type="Proteomes" id="UP000235994"/>
    </source>
</evidence>
<keyword evidence="2" id="KW-0732">Signal</keyword>
<feature type="chain" id="PRO_5014646982" evidence="2">
    <location>
        <begin position="21"/>
        <end position="315"/>
    </location>
</feature>
<dbReference type="PANTHER" id="PTHR42928:SF5">
    <property type="entry name" value="BLR1237 PROTEIN"/>
    <property type="match status" value="1"/>
</dbReference>
<reference evidence="3 4" key="1">
    <citation type="submission" date="2018-01" db="EMBL/GenBank/DDBJ databases">
        <title>The draft genome of an aniline degradation strain ANB-1.</title>
        <authorList>
            <person name="Zhang L."/>
            <person name="Jiang J."/>
        </authorList>
    </citation>
    <scope>NUCLEOTIDE SEQUENCE [LARGE SCALE GENOMIC DNA]</scope>
    <source>
        <strain evidence="3 4">ANB-1</strain>
    </source>
</reference>
<gene>
    <name evidence="3" type="ORF">C1I89_11615</name>
</gene>
<dbReference type="Gene3D" id="3.40.190.10">
    <property type="entry name" value="Periplasmic binding protein-like II"/>
    <property type="match status" value="1"/>
</dbReference>
<dbReference type="AlphaFoldDB" id="A0A2N8KI74"/>
<dbReference type="InterPro" id="IPR005064">
    <property type="entry name" value="BUG"/>
</dbReference>
<proteinExistence type="inferred from homology"/>
<dbReference type="PANTHER" id="PTHR42928">
    <property type="entry name" value="TRICARBOXYLATE-BINDING PROTEIN"/>
    <property type="match status" value="1"/>
</dbReference>
<dbReference type="SUPFAM" id="SSF53850">
    <property type="entry name" value="Periplasmic binding protein-like II"/>
    <property type="match status" value="1"/>
</dbReference>
<dbReference type="CDD" id="cd13578">
    <property type="entry name" value="PBP2_Bug27"/>
    <property type="match status" value="1"/>
</dbReference>
<name>A0A2N8KI74_9BURK</name>
<organism evidence="3 4">
    <name type="scientific">Achromobacter pulmonis</name>
    <dbReference type="NCBI Taxonomy" id="1389932"/>
    <lineage>
        <taxon>Bacteria</taxon>
        <taxon>Pseudomonadati</taxon>
        <taxon>Pseudomonadota</taxon>
        <taxon>Betaproteobacteria</taxon>
        <taxon>Burkholderiales</taxon>
        <taxon>Alcaligenaceae</taxon>
        <taxon>Achromobacter</taxon>
    </lineage>
</organism>
<accession>A0A2N8KI74</accession>
<dbReference type="EMBL" id="POQS01000003">
    <property type="protein sequence ID" value="PND33149.1"/>
    <property type="molecule type" value="Genomic_DNA"/>
</dbReference>
<feature type="signal peptide" evidence="2">
    <location>
        <begin position="1"/>
        <end position="20"/>
    </location>
</feature>
<sequence>MRRFISGCVLAAVFAFPAMSQEAPIRLIVGAPPGGTTDTVARNIGQRMAQELKRTVLVENRPGAGGNIAADYVAKSKADGSTLLVTFTSFSINASLYRNLPFDPVKDFKAISMLANVPSVLVTRKDFPANDMPAFVKEVKAHPGKYTMAIGALGSSLHMAGERMKMMSGLDILNVPYKGTAPAITDLLGGQVDMMVASSLNALPHMKSGALKALGVTSPKPLPQFPDVPPIGDTIKGFESNAWFAMFGPAGLSPEVVKSLNAAARKAVDTPEFRRLLEGEAATAVSSTPEELDAFVREDIARYAEIVKFTGATID</sequence>
<dbReference type="InterPro" id="IPR042100">
    <property type="entry name" value="Bug_dom1"/>
</dbReference>
<comment type="caution">
    <text evidence="3">The sequence shown here is derived from an EMBL/GenBank/DDBJ whole genome shotgun (WGS) entry which is preliminary data.</text>
</comment>
<dbReference type="PIRSF" id="PIRSF017082">
    <property type="entry name" value="YflP"/>
    <property type="match status" value="1"/>
</dbReference>